<dbReference type="Proteomes" id="UP000789920">
    <property type="component" value="Unassembled WGS sequence"/>
</dbReference>
<sequence length="60" mass="7173">IKDDIEMHKQYRRYINAEKEQASKLDNIKEKEQASKLDNIIKKEQASELDNIKRVELDDI</sequence>
<proteinExistence type="predicted"/>
<name>A0ACA9QKK4_9GLOM</name>
<evidence type="ECO:0000313" key="1">
    <source>
        <dbReference type="EMBL" id="CAG8749405.1"/>
    </source>
</evidence>
<organism evidence="1 2">
    <name type="scientific">Racocetra persica</name>
    <dbReference type="NCBI Taxonomy" id="160502"/>
    <lineage>
        <taxon>Eukaryota</taxon>
        <taxon>Fungi</taxon>
        <taxon>Fungi incertae sedis</taxon>
        <taxon>Mucoromycota</taxon>
        <taxon>Glomeromycotina</taxon>
        <taxon>Glomeromycetes</taxon>
        <taxon>Diversisporales</taxon>
        <taxon>Gigasporaceae</taxon>
        <taxon>Racocetra</taxon>
    </lineage>
</organism>
<accession>A0ACA9QKK4</accession>
<reference evidence="1" key="1">
    <citation type="submission" date="2021-06" db="EMBL/GenBank/DDBJ databases">
        <authorList>
            <person name="Kallberg Y."/>
            <person name="Tangrot J."/>
            <person name="Rosling A."/>
        </authorList>
    </citation>
    <scope>NUCLEOTIDE SEQUENCE</scope>
    <source>
        <strain evidence="1">MA461A</strain>
    </source>
</reference>
<keyword evidence="2" id="KW-1185">Reference proteome</keyword>
<protein>
    <submittedName>
        <fullName evidence="1">18051_t:CDS:1</fullName>
    </submittedName>
</protein>
<gene>
    <name evidence="1" type="ORF">RPERSI_LOCUS14020</name>
</gene>
<feature type="non-terminal residue" evidence="1">
    <location>
        <position position="1"/>
    </location>
</feature>
<comment type="caution">
    <text evidence="1">The sequence shown here is derived from an EMBL/GenBank/DDBJ whole genome shotgun (WGS) entry which is preliminary data.</text>
</comment>
<dbReference type="EMBL" id="CAJVQC010031777">
    <property type="protein sequence ID" value="CAG8749405.1"/>
    <property type="molecule type" value="Genomic_DNA"/>
</dbReference>
<evidence type="ECO:0000313" key="2">
    <source>
        <dbReference type="Proteomes" id="UP000789920"/>
    </source>
</evidence>